<dbReference type="PANTHER" id="PTHR22572">
    <property type="entry name" value="SUGAR-1-PHOSPHATE GUANYL TRANSFERASE"/>
    <property type="match status" value="1"/>
</dbReference>
<evidence type="ECO:0000259" key="1">
    <source>
        <dbReference type="Pfam" id="PF00483"/>
    </source>
</evidence>
<dbReference type="SUPFAM" id="SSF53448">
    <property type="entry name" value="Nucleotide-diphospho-sugar transferases"/>
    <property type="match status" value="1"/>
</dbReference>
<evidence type="ECO:0000313" key="2">
    <source>
        <dbReference type="EMBL" id="OGK47626.1"/>
    </source>
</evidence>
<organism evidence="2 3">
    <name type="scientific">Candidatus Roizmanbacteria bacterium RIFCSPLOWO2_01_FULL_38_12</name>
    <dbReference type="NCBI Taxonomy" id="1802061"/>
    <lineage>
        <taxon>Bacteria</taxon>
        <taxon>Candidatus Roizmaniibacteriota</taxon>
    </lineage>
</organism>
<reference evidence="2 3" key="1">
    <citation type="journal article" date="2016" name="Nat. Commun.">
        <title>Thousands of microbial genomes shed light on interconnected biogeochemical processes in an aquifer system.</title>
        <authorList>
            <person name="Anantharaman K."/>
            <person name="Brown C.T."/>
            <person name="Hug L.A."/>
            <person name="Sharon I."/>
            <person name="Castelle C.J."/>
            <person name="Probst A.J."/>
            <person name="Thomas B.C."/>
            <person name="Singh A."/>
            <person name="Wilkins M.J."/>
            <person name="Karaoz U."/>
            <person name="Brodie E.L."/>
            <person name="Williams K.H."/>
            <person name="Hubbard S.S."/>
            <person name="Banfield J.F."/>
        </authorList>
    </citation>
    <scope>NUCLEOTIDE SEQUENCE [LARGE SCALE GENOMIC DNA]</scope>
</reference>
<dbReference type="CDD" id="cd04181">
    <property type="entry name" value="NTP_transferase"/>
    <property type="match status" value="1"/>
</dbReference>
<dbReference type="AlphaFoldDB" id="A0A1F7IW86"/>
<dbReference type="InterPro" id="IPR005835">
    <property type="entry name" value="NTP_transferase_dom"/>
</dbReference>
<accession>A0A1F7IW86</accession>
<comment type="caution">
    <text evidence="2">The sequence shown here is derived from an EMBL/GenBank/DDBJ whole genome shotgun (WGS) entry which is preliminary data.</text>
</comment>
<evidence type="ECO:0000313" key="3">
    <source>
        <dbReference type="Proteomes" id="UP000177141"/>
    </source>
</evidence>
<dbReference type="Proteomes" id="UP000177141">
    <property type="component" value="Unassembled WGS sequence"/>
</dbReference>
<sequence length="245" mass="27792">MEYVLNKYTASNVHTAVILAGGRGTNLRPYTYEIPKPLLPVKGAPILEHLIIKLKKHNITELIIAISYLGEKIKTYFGDGSKWGVNIKYSREEENLNTGGALRKLKNKLNNGTFLVIHGDILTDFSFSDFIEFHRKENSVATVALTTVDKPLEYGQFKLHGAKLVEFYPNTAPSPGVKSHLIHCGIYAFTTEIFNYFPKSERFSLESVIQKLVNQKKVSGFVFEGKWYDVGDPQNYERAIKEFKP</sequence>
<name>A0A1F7IW86_9BACT</name>
<gene>
    <name evidence="2" type="ORF">A3A93_02950</name>
</gene>
<dbReference type="Pfam" id="PF00483">
    <property type="entry name" value="NTP_transferase"/>
    <property type="match status" value="1"/>
</dbReference>
<dbReference type="STRING" id="1802061.A3A93_02950"/>
<protein>
    <recommendedName>
        <fullName evidence="1">Nucleotidyl transferase domain-containing protein</fullName>
    </recommendedName>
</protein>
<feature type="domain" description="Nucleotidyl transferase" evidence="1">
    <location>
        <begin position="16"/>
        <end position="241"/>
    </location>
</feature>
<dbReference type="EMBL" id="MGAL01000029">
    <property type="protein sequence ID" value="OGK47626.1"/>
    <property type="molecule type" value="Genomic_DNA"/>
</dbReference>
<dbReference type="InterPro" id="IPR029044">
    <property type="entry name" value="Nucleotide-diphossugar_trans"/>
</dbReference>
<proteinExistence type="predicted"/>
<dbReference type="Gene3D" id="3.90.550.10">
    <property type="entry name" value="Spore Coat Polysaccharide Biosynthesis Protein SpsA, Chain A"/>
    <property type="match status" value="1"/>
</dbReference>
<dbReference type="InterPro" id="IPR050486">
    <property type="entry name" value="Mannose-1P_guanyltransferase"/>
</dbReference>